<dbReference type="EMBL" id="BOPF01000009">
    <property type="protein sequence ID" value="GIJ46015.1"/>
    <property type="molecule type" value="Genomic_DNA"/>
</dbReference>
<dbReference type="SUPFAM" id="SSF55154">
    <property type="entry name" value="CYTH-like phosphatases"/>
    <property type="match status" value="1"/>
</dbReference>
<dbReference type="CDD" id="cd07750">
    <property type="entry name" value="PolyPPase_VTC_like"/>
    <property type="match status" value="1"/>
</dbReference>
<keyword evidence="3" id="KW-1185">Reference proteome</keyword>
<evidence type="ECO:0000313" key="3">
    <source>
        <dbReference type="Proteomes" id="UP000619260"/>
    </source>
</evidence>
<feature type="domain" description="VTC" evidence="1">
    <location>
        <begin position="24"/>
        <end position="226"/>
    </location>
</feature>
<dbReference type="AlphaFoldDB" id="A0A8J4DPJ7"/>
<evidence type="ECO:0000313" key="2">
    <source>
        <dbReference type="EMBL" id="GIJ46015.1"/>
    </source>
</evidence>
<reference evidence="2" key="1">
    <citation type="submission" date="2021-01" db="EMBL/GenBank/DDBJ databases">
        <title>Whole genome shotgun sequence of Virgisporangium aliadipatigenens NBRC 105644.</title>
        <authorList>
            <person name="Komaki H."/>
            <person name="Tamura T."/>
        </authorList>
    </citation>
    <scope>NUCLEOTIDE SEQUENCE</scope>
    <source>
        <strain evidence="2">NBRC 105644</strain>
    </source>
</reference>
<dbReference type="InterPro" id="IPR033469">
    <property type="entry name" value="CYTH-like_dom_sf"/>
</dbReference>
<accession>A0A8J4DPJ7</accession>
<gene>
    <name evidence="2" type="ORF">Val02_29010</name>
</gene>
<evidence type="ECO:0000259" key="1">
    <source>
        <dbReference type="Pfam" id="PF09359"/>
    </source>
</evidence>
<dbReference type="InterPro" id="IPR018966">
    <property type="entry name" value="VTC_domain"/>
</dbReference>
<dbReference type="InterPro" id="IPR042267">
    <property type="entry name" value="VTC_sf"/>
</dbReference>
<comment type="caution">
    <text evidence="2">The sequence shown here is derived from an EMBL/GenBank/DDBJ whole genome shotgun (WGS) entry which is preliminary data.</text>
</comment>
<dbReference type="Gene3D" id="3.20.100.30">
    <property type="entry name" value="VTC, catalytic tunnel domain"/>
    <property type="match status" value="1"/>
</dbReference>
<name>A0A8J4DPJ7_9ACTN</name>
<organism evidence="2 3">
    <name type="scientific">Virgisporangium aliadipatigenens</name>
    <dbReference type="NCBI Taxonomy" id="741659"/>
    <lineage>
        <taxon>Bacteria</taxon>
        <taxon>Bacillati</taxon>
        <taxon>Actinomycetota</taxon>
        <taxon>Actinomycetes</taxon>
        <taxon>Micromonosporales</taxon>
        <taxon>Micromonosporaceae</taxon>
        <taxon>Virgisporangium</taxon>
    </lineage>
</organism>
<protein>
    <submittedName>
        <fullName evidence="2">VTC domain-containing protein</fullName>
    </submittedName>
</protein>
<proteinExistence type="predicted"/>
<sequence length="263" mass="29138">MSELAGLPGIGLAELIERAALLTRIDRKYVLSRAGAFTLVQQLGPLTRVLDVDGLRQFRYASVYFDTAELTCFRLAAHRRRRRFKIRTRTYLDSAECWLEVKTRGTRAGTVKNRHPYRADDGATIAPGRGFVDAALAGLAAPRDLAPVLVTRYRRATLLLPGDAGRLTVDVDLAWEDADGRRLDLPGVAVVETKSRSGASPVDRLLWARGNRPVALSKYATGLAALRPDLPATPWRRTLRRWFVPSEGKEPSCLAPDEYSSAR</sequence>
<dbReference type="GO" id="GO:0006799">
    <property type="term" value="P:polyphosphate biosynthetic process"/>
    <property type="evidence" value="ECO:0007669"/>
    <property type="project" value="UniProtKB-ARBA"/>
</dbReference>
<dbReference type="Proteomes" id="UP000619260">
    <property type="component" value="Unassembled WGS sequence"/>
</dbReference>
<dbReference type="Pfam" id="PF09359">
    <property type="entry name" value="VTC"/>
    <property type="match status" value="1"/>
</dbReference>
<dbReference type="RefSeq" id="WP_239152900.1">
    <property type="nucleotide sequence ID" value="NZ_BOPF01000009.1"/>
</dbReference>